<keyword evidence="3" id="KW-1185">Reference proteome</keyword>
<feature type="region of interest" description="Disordered" evidence="1">
    <location>
        <begin position="173"/>
        <end position="197"/>
    </location>
</feature>
<dbReference type="OrthoDB" id="3253876at2759"/>
<dbReference type="Proteomes" id="UP000053820">
    <property type="component" value="Unassembled WGS sequence"/>
</dbReference>
<proteinExistence type="predicted"/>
<feature type="compositionally biased region" description="Polar residues" evidence="1">
    <location>
        <begin position="84"/>
        <end position="93"/>
    </location>
</feature>
<feature type="compositionally biased region" description="Polar residues" evidence="1">
    <location>
        <begin position="173"/>
        <end position="187"/>
    </location>
</feature>
<feature type="compositionally biased region" description="Low complexity" evidence="1">
    <location>
        <begin position="94"/>
        <end position="108"/>
    </location>
</feature>
<sequence length="328" mass="36229">MYANSYGPGSPNPLEFSNNPFVNDPTNAHARFPDISGSTLSPQSPPQYQTGYTNGYGDQSQYQVQQQYQQYTAQPYQNMYQAQPQMHNQSQFASTSYTPSYPGSPQPGVMSQPTGYGFQPTSSFGQQLQSQPQQQQYGMQAAGYQNQQYPAHQGYSQQPGNQGYLSEFDPYAQQSQPQTPANVNLSQPAGGVAPNGATHPRDFIRLHKTELEAWDSYAWKQMFNACDTLKGAWSARKQQAEGVVQQLGGNSAPGLFGPDPSFGYNGQLEGWKQVLKDANNHFDTVAASTFQLHEVFNSYRQSGDAASKRRVRESCNAALKGLPDWPSN</sequence>
<dbReference type="AlphaFoldDB" id="A0A0C9VAY3"/>
<feature type="compositionally biased region" description="Polar residues" evidence="1">
    <location>
        <begin position="15"/>
        <end position="26"/>
    </location>
</feature>
<accession>A0A0C9VAY3</accession>
<evidence type="ECO:0000313" key="3">
    <source>
        <dbReference type="Proteomes" id="UP000053820"/>
    </source>
</evidence>
<feature type="compositionally biased region" description="Low complexity" evidence="1">
    <location>
        <begin position="125"/>
        <end position="140"/>
    </location>
</feature>
<dbReference type="EMBL" id="KN839853">
    <property type="protein sequence ID" value="KIJ62819.1"/>
    <property type="molecule type" value="Genomic_DNA"/>
</dbReference>
<reference evidence="2 3" key="1">
    <citation type="submission" date="2014-04" db="EMBL/GenBank/DDBJ databases">
        <title>Evolutionary Origins and Diversification of the Mycorrhizal Mutualists.</title>
        <authorList>
            <consortium name="DOE Joint Genome Institute"/>
            <consortium name="Mycorrhizal Genomics Consortium"/>
            <person name="Kohler A."/>
            <person name="Kuo A."/>
            <person name="Nagy L.G."/>
            <person name="Floudas D."/>
            <person name="Copeland A."/>
            <person name="Barry K.W."/>
            <person name="Cichocki N."/>
            <person name="Veneault-Fourrey C."/>
            <person name="LaButti K."/>
            <person name="Lindquist E.A."/>
            <person name="Lipzen A."/>
            <person name="Lundell T."/>
            <person name="Morin E."/>
            <person name="Murat C."/>
            <person name="Riley R."/>
            <person name="Ohm R."/>
            <person name="Sun H."/>
            <person name="Tunlid A."/>
            <person name="Henrissat B."/>
            <person name="Grigoriev I.V."/>
            <person name="Hibbett D.S."/>
            <person name="Martin F."/>
        </authorList>
    </citation>
    <scope>NUCLEOTIDE SEQUENCE [LARGE SCALE GENOMIC DNA]</scope>
    <source>
        <strain evidence="2 3">MD-312</strain>
    </source>
</reference>
<evidence type="ECO:0000313" key="2">
    <source>
        <dbReference type="EMBL" id="KIJ62819.1"/>
    </source>
</evidence>
<feature type="compositionally biased region" description="Polar residues" evidence="1">
    <location>
        <begin position="109"/>
        <end position="124"/>
    </location>
</feature>
<feature type="region of interest" description="Disordered" evidence="1">
    <location>
        <begin position="84"/>
        <end position="140"/>
    </location>
</feature>
<evidence type="ECO:0000256" key="1">
    <source>
        <dbReference type="SAM" id="MobiDB-lite"/>
    </source>
</evidence>
<protein>
    <submittedName>
        <fullName evidence="2">Unplaced genomic scaffold scaffold_19, whole genome shotgun sequence</fullName>
    </submittedName>
</protein>
<dbReference type="HOGENOM" id="CLU_077716_0_0_1"/>
<feature type="compositionally biased region" description="Polar residues" evidence="1">
    <location>
        <begin position="36"/>
        <end position="53"/>
    </location>
</feature>
<name>A0A0C9VAY3_9AGAM</name>
<feature type="region of interest" description="Disordered" evidence="1">
    <location>
        <begin position="1"/>
        <end position="57"/>
    </location>
</feature>
<organism evidence="2 3">
    <name type="scientific">Hydnomerulius pinastri MD-312</name>
    <dbReference type="NCBI Taxonomy" id="994086"/>
    <lineage>
        <taxon>Eukaryota</taxon>
        <taxon>Fungi</taxon>
        <taxon>Dikarya</taxon>
        <taxon>Basidiomycota</taxon>
        <taxon>Agaricomycotina</taxon>
        <taxon>Agaricomycetes</taxon>
        <taxon>Agaricomycetidae</taxon>
        <taxon>Boletales</taxon>
        <taxon>Boletales incertae sedis</taxon>
        <taxon>Leucogyrophana</taxon>
    </lineage>
</organism>
<gene>
    <name evidence="2" type="ORF">HYDPIDRAFT_113926</name>
</gene>